<proteinExistence type="predicted"/>
<dbReference type="AlphaFoldDB" id="A0A151J3Z6"/>
<dbReference type="EMBL" id="KQ980272">
    <property type="protein sequence ID" value="KYN17047.1"/>
    <property type="molecule type" value="Genomic_DNA"/>
</dbReference>
<gene>
    <name evidence="1" type="ORF">ALC57_10683</name>
</gene>
<evidence type="ECO:0000313" key="2">
    <source>
        <dbReference type="Proteomes" id="UP000078492"/>
    </source>
</evidence>
<sequence>MEEENLEVDFEEIMDQDSDEESVLSNDTGFASDASEYEIDLEEKCIPAAEIRTLNDRTRYCMIQSYYTTGGPLTVCAACIVLLANIDTVGMKNRDRERHKCANITGAISTRSRVRNMRPACQRVIEQAEIHNEPVCS</sequence>
<keyword evidence="2" id="KW-1185">Reference proteome</keyword>
<evidence type="ECO:0000313" key="1">
    <source>
        <dbReference type="EMBL" id="KYN17047.1"/>
    </source>
</evidence>
<accession>A0A151J3Z6</accession>
<organism evidence="1 2">
    <name type="scientific">Trachymyrmex cornetzi</name>
    <dbReference type="NCBI Taxonomy" id="471704"/>
    <lineage>
        <taxon>Eukaryota</taxon>
        <taxon>Metazoa</taxon>
        <taxon>Ecdysozoa</taxon>
        <taxon>Arthropoda</taxon>
        <taxon>Hexapoda</taxon>
        <taxon>Insecta</taxon>
        <taxon>Pterygota</taxon>
        <taxon>Neoptera</taxon>
        <taxon>Endopterygota</taxon>
        <taxon>Hymenoptera</taxon>
        <taxon>Apocrita</taxon>
        <taxon>Aculeata</taxon>
        <taxon>Formicoidea</taxon>
        <taxon>Formicidae</taxon>
        <taxon>Myrmicinae</taxon>
        <taxon>Trachymyrmex</taxon>
    </lineage>
</organism>
<name>A0A151J3Z6_9HYME</name>
<reference evidence="1 2" key="1">
    <citation type="submission" date="2015-09" db="EMBL/GenBank/DDBJ databases">
        <title>Trachymyrmex cornetzi WGS genome.</title>
        <authorList>
            <person name="Nygaard S."/>
            <person name="Hu H."/>
            <person name="Boomsma J."/>
            <person name="Zhang G."/>
        </authorList>
    </citation>
    <scope>NUCLEOTIDE SEQUENCE [LARGE SCALE GENOMIC DNA]</scope>
    <source>
        <strain evidence="1">Tcor2-1</strain>
        <tissue evidence="1">Whole body</tissue>
    </source>
</reference>
<protein>
    <submittedName>
        <fullName evidence="1">Uncharacterized protein</fullName>
    </submittedName>
</protein>
<dbReference type="Proteomes" id="UP000078492">
    <property type="component" value="Unassembled WGS sequence"/>
</dbReference>